<evidence type="ECO:0000313" key="5">
    <source>
        <dbReference type="EMBL" id="KUJ15737.1"/>
    </source>
</evidence>
<sequence>MVKIAIAGGSGHIASEVIDVLAATKKHEIMILSRKEPATAETRTGVSWVKTDYSEEKQLTKILEGVHTVLSFTVAHLDPSNTVQKMLVTASIAAGVKRFAPSEWSSASLEELPWYAPKGEMREYLANINKDKKVLEYTLFQPGMLTDYVAPEGTSKHLVPPELWMDFPNRRAITLDGKEGFVTLTTMKDVANIVARAIEYTGEWPVVGGIRGTDVSMSKLLEIGIKVRGGKPWDITALKLEDVQAGNLHTSWAPTFHDPNLPQEQIDMFSKVILRGCLLSSLTKSWVVSDDFNRLFPDHKFADLEEFLAEAWAGKPRRRWQQMGSSDGI</sequence>
<dbReference type="EMBL" id="KQ947417">
    <property type="protein sequence ID" value="KUJ15737.1"/>
    <property type="molecule type" value="Genomic_DNA"/>
</dbReference>
<dbReference type="InterPro" id="IPR051609">
    <property type="entry name" value="NmrA/Isoflavone_reductase-like"/>
</dbReference>
<dbReference type="Gene3D" id="3.40.50.720">
    <property type="entry name" value="NAD(P)-binding Rossmann-like Domain"/>
    <property type="match status" value="1"/>
</dbReference>
<dbReference type="RefSeq" id="XP_018070092.1">
    <property type="nucleotide sequence ID" value="XM_018215132.1"/>
</dbReference>
<dbReference type="AlphaFoldDB" id="A0A194X7F4"/>
<reference evidence="5 6" key="1">
    <citation type="submission" date="2015-10" db="EMBL/GenBank/DDBJ databases">
        <title>Full genome of DAOMC 229536 Phialocephala scopiformis, a fungal endophyte of spruce producing the potent anti-insectan compound rugulosin.</title>
        <authorList>
            <consortium name="DOE Joint Genome Institute"/>
            <person name="Walker A.K."/>
            <person name="Frasz S.L."/>
            <person name="Seifert K.A."/>
            <person name="Miller J.D."/>
            <person name="Mondo S.J."/>
            <person name="Labutti K."/>
            <person name="Lipzen A."/>
            <person name="Dockter R."/>
            <person name="Kennedy M."/>
            <person name="Grigoriev I.V."/>
            <person name="Spatafora J.W."/>
        </authorList>
    </citation>
    <scope>NUCLEOTIDE SEQUENCE [LARGE SCALE GENOMIC DNA]</scope>
    <source>
        <strain evidence="5 6">CBS 120377</strain>
    </source>
</reference>
<evidence type="ECO:0000256" key="3">
    <source>
        <dbReference type="ARBA" id="ARBA00023002"/>
    </source>
</evidence>
<dbReference type="Proteomes" id="UP000070700">
    <property type="component" value="Unassembled WGS sequence"/>
</dbReference>
<accession>A0A194X7F4</accession>
<dbReference type="InParanoid" id="A0A194X7F4"/>
<dbReference type="Pfam" id="PF05368">
    <property type="entry name" value="NmrA"/>
    <property type="match status" value="1"/>
</dbReference>
<evidence type="ECO:0000259" key="4">
    <source>
        <dbReference type="Pfam" id="PF05368"/>
    </source>
</evidence>
<organism evidence="5 6">
    <name type="scientific">Mollisia scopiformis</name>
    <name type="common">Conifer needle endophyte fungus</name>
    <name type="synonym">Phialocephala scopiformis</name>
    <dbReference type="NCBI Taxonomy" id="149040"/>
    <lineage>
        <taxon>Eukaryota</taxon>
        <taxon>Fungi</taxon>
        <taxon>Dikarya</taxon>
        <taxon>Ascomycota</taxon>
        <taxon>Pezizomycotina</taxon>
        <taxon>Leotiomycetes</taxon>
        <taxon>Helotiales</taxon>
        <taxon>Mollisiaceae</taxon>
        <taxon>Mollisia</taxon>
    </lineage>
</organism>
<dbReference type="InterPro" id="IPR008030">
    <property type="entry name" value="NmrA-like"/>
</dbReference>
<keyword evidence="3" id="KW-0560">Oxidoreductase</keyword>
<dbReference type="Gene3D" id="3.90.25.10">
    <property type="entry name" value="UDP-galactose 4-epimerase, domain 1"/>
    <property type="match status" value="1"/>
</dbReference>
<gene>
    <name evidence="5" type="ORF">LY89DRAFT_685682</name>
</gene>
<evidence type="ECO:0000313" key="6">
    <source>
        <dbReference type="Proteomes" id="UP000070700"/>
    </source>
</evidence>
<evidence type="ECO:0000256" key="2">
    <source>
        <dbReference type="ARBA" id="ARBA00022857"/>
    </source>
</evidence>
<keyword evidence="6" id="KW-1185">Reference proteome</keyword>
<name>A0A194X7F4_MOLSC</name>
<dbReference type="KEGG" id="psco:LY89DRAFT_685682"/>
<dbReference type="PANTHER" id="PTHR47706:SF4">
    <property type="entry name" value="NMRA-LIKE DOMAIN-CONTAINING PROTEIN"/>
    <property type="match status" value="1"/>
</dbReference>
<dbReference type="PANTHER" id="PTHR47706">
    <property type="entry name" value="NMRA-LIKE FAMILY PROTEIN"/>
    <property type="match status" value="1"/>
</dbReference>
<dbReference type="SUPFAM" id="SSF51735">
    <property type="entry name" value="NAD(P)-binding Rossmann-fold domains"/>
    <property type="match status" value="1"/>
</dbReference>
<keyword evidence="2" id="KW-0521">NADP</keyword>
<proteinExistence type="inferred from homology"/>
<feature type="domain" description="NmrA-like" evidence="4">
    <location>
        <begin position="3"/>
        <end position="204"/>
    </location>
</feature>
<evidence type="ECO:0000256" key="1">
    <source>
        <dbReference type="ARBA" id="ARBA00005725"/>
    </source>
</evidence>
<dbReference type="OrthoDB" id="10000533at2759"/>
<dbReference type="InterPro" id="IPR036291">
    <property type="entry name" value="NAD(P)-bd_dom_sf"/>
</dbReference>
<dbReference type="GO" id="GO:0016491">
    <property type="term" value="F:oxidoreductase activity"/>
    <property type="evidence" value="ECO:0007669"/>
    <property type="project" value="UniProtKB-KW"/>
</dbReference>
<dbReference type="GeneID" id="28824858"/>
<comment type="similarity">
    <text evidence="1">Belongs to the NmrA-type oxidoreductase family. Isoflavone reductase subfamily.</text>
</comment>
<protein>
    <submittedName>
        <fullName evidence="5">NAD(P)-binding protein</fullName>
    </submittedName>
</protein>